<feature type="compositionally biased region" description="Basic residues" evidence="4">
    <location>
        <begin position="312"/>
        <end position="324"/>
    </location>
</feature>
<keyword evidence="1 3" id="KW-0238">DNA-binding</keyword>
<dbReference type="OrthoDB" id="9795084at2"/>
<dbReference type="NCBIfam" id="TIGR02772">
    <property type="entry name" value="Ku_bact"/>
    <property type="match status" value="1"/>
</dbReference>
<feature type="compositionally biased region" description="Low complexity" evidence="4">
    <location>
        <begin position="325"/>
        <end position="340"/>
    </location>
</feature>
<keyword evidence="3" id="KW-0234">DNA repair</keyword>
<dbReference type="InterPro" id="IPR009187">
    <property type="entry name" value="Prok_Ku"/>
</dbReference>
<keyword evidence="7" id="KW-1185">Reference proteome</keyword>
<name>A0A1T5IXH7_9MICO</name>
<dbReference type="Gene3D" id="2.40.290.10">
    <property type="match status" value="1"/>
</dbReference>
<evidence type="ECO:0000256" key="1">
    <source>
        <dbReference type="ARBA" id="ARBA00023125"/>
    </source>
</evidence>
<evidence type="ECO:0000313" key="7">
    <source>
        <dbReference type="Proteomes" id="UP000190857"/>
    </source>
</evidence>
<comment type="similarity">
    <text evidence="3">Belongs to the prokaryotic Ku family.</text>
</comment>
<evidence type="ECO:0000256" key="2">
    <source>
        <dbReference type="ARBA" id="ARBA00023172"/>
    </source>
</evidence>
<dbReference type="EMBL" id="FUZP01000001">
    <property type="protein sequence ID" value="SKC43643.1"/>
    <property type="molecule type" value="Genomic_DNA"/>
</dbReference>
<sequence>MRAIWKGSLSFGLVNVPVKLYSATEGHDVPLHQVHEKDGGRIHYERRCEVCNEVVQFRDIDKAYEEGGTRVMLTDDDLKTLPAERDREIEVVEFVPGDQVDPLMFDRSYYLEPDSTSPKSYVLLRRTLEATDRMAIVRFAMRQKTHLAALRVRDDVLVLQTLLWSDEVRDAEFDKLSASVKISEKELALSQQLVESFSGDFEPQDYVDDYQVQLRELIARKAESGTDVHEADVDDDAADDDTGGEVIDLMEALRRSVDRSRSSKKAGSTSTSASTASDDSDDSDNSKKTPAKKAAAKGSTSASKGSTPVKKAAAKKTPVKKAAAKKAPAARKSASASKAS</sequence>
<evidence type="ECO:0000256" key="4">
    <source>
        <dbReference type="SAM" id="MobiDB-lite"/>
    </source>
</evidence>
<feature type="compositionally biased region" description="Low complexity" evidence="4">
    <location>
        <begin position="265"/>
        <end position="277"/>
    </location>
</feature>
<dbReference type="PIRSF" id="PIRSF006493">
    <property type="entry name" value="Prok_Ku"/>
    <property type="match status" value="1"/>
</dbReference>
<feature type="region of interest" description="Disordered" evidence="4">
    <location>
        <begin position="254"/>
        <end position="340"/>
    </location>
</feature>
<proteinExistence type="inferred from homology"/>
<organism evidence="6 7">
    <name type="scientific">Okibacterium fritillariae</name>
    <dbReference type="NCBI Taxonomy" id="123320"/>
    <lineage>
        <taxon>Bacteria</taxon>
        <taxon>Bacillati</taxon>
        <taxon>Actinomycetota</taxon>
        <taxon>Actinomycetes</taxon>
        <taxon>Micrococcales</taxon>
        <taxon>Microbacteriaceae</taxon>
        <taxon>Okibacterium</taxon>
    </lineage>
</organism>
<evidence type="ECO:0000256" key="3">
    <source>
        <dbReference type="HAMAP-Rule" id="MF_01875"/>
    </source>
</evidence>
<feature type="domain" description="Ku" evidence="5">
    <location>
        <begin position="52"/>
        <end position="179"/>
    </location>
</feature>
<gene>
    <name evidence="3" type="primary">ku</name>
    <name evidence="6" type="ORF">SAMN06309945_0941</name>
</gene>
<dbReference type="InterPro" id="IPR016194">
    <property type="entry name" value="SPOC-like_C_dom_sf"/>
</dbReference>
<dbReference type="GO" id="GO:0003690">
    <property type="term" value="F:double-stranded DNA binding"/>
    <property type="evidence" value="ECO:0007669"/>
    <property type="project" value="UniProtKB-UniRule"/>
</dbReference>
<keyword evidence="3" id="KW-0227">DNA damage</keyword>
<comment type="function">
    <text evidence="3">With LigD forms a non-homologous end joining (NHEJ) DNA repair enzyme, which repairs dsDNA breaks with reduced fidelity. Binds linear dsDNA with 5'- and 3'- overhangs but not closed circular dsDNA nor ssDNA. Recruits and stimulates the ligase activity of LigD.</text>
</comment>
<evidence type="ECO:0000313" key="6">
    <source>
        <dbReference type="EMBL" id="SKC43643.1"/>
    </source>
</evidence>
<dbReference type="HAMAP" id="MF_01875">
    <property type="entry name" value="Prokaryotic_Ku"/>
    <property type="match status" value="1"/>
</dbReference>
<dbReference type="RefSeq" id="WP_079727912.1">
    <property type="nucleotide sequence ID" value="NZ_FUZP01000001.1"/>
</dbReference>
<comment type="subunit">
    <text evidence="3">Homodimer. Interacts with LigD.</text>
</comment>
<dbReference type="InterPro" id="IPR006164">
    <property type="entry name" value="DNA_bd_Ku70/Ku80"/>
</dbReference>
<dbReference type="FunFam" id="2.40.290.10:FF:000004">
    <property type="entry name" value="Non-homologous end joining protein Ku"/>
    <property type="match status" value="1"/>
</dbReference>
<dbReference type="GO" id="GO:0006310">
    <property type="term" value="P:DNA recombination"/>
    <property type="evidence" value="ECO:0007669"/>
    <property type="project" value="UniProtKB-KW"/>
</dbReference>
<dbReference type="PANTHER" id="PTHR41251:SF1">
    <property type="entry name" value="NON-HOMOLOGOUS END JOINING PROTEIN KU"/>
    <property type="match status" value="1"/>
</dbReference>
<dbReference type="GO" id="GO:0006303">
    <property type="term" value="P:double-strand break repair via nonhomologous end joining"/>
    <property type="evidence" value="ECO:0007669"/>
    <property type="project" value="UniProtKB-UniRule"/>
</dbReference>
<dbReference type="SMART" id="SM00559">
    <property type="entry name" value="Ku78"/>
    <property type="match status" value="1"/>
</dbReference>
<keyword evidence="2 3" id="KW-0233">DNA recombination</keyword>
<protein>
    <recommendedName>
        <fullName evidence="3">Non-homologous end joining protein Ku</fullName>
    </recommendedName>
</protein>
<dbReference type="STRING" id="123320.SAMN06309945_0941"/>
<dbReference type="Pfam" id="PF02735">
    <property type="entry name" value="Ku"/>
    <property type="match status" value="1"/>
</dbReference>
<dbReference type="PANTHER" id="PTHR41251">
    <property type="entry name" value="NON-HOMOLOGOUS END JOINING PROTEIN KU"/>
    <property type="match status" value="1"/>
</dbReference>
<reference evidence="6 7" key="1">
    <citation type="submission" date="2017-02" db="EMBL/GenBank/DDBJ databases">
        <authorList>
            <person name="Peterson S.W."/>
        </authorList>
    </citation>
    <scope>NUCLEOTIDE SEQUENCE [LARGE SCALE GENOMIC DNA]</scope>
    <source>
        <strain evidence="6 7">VKM Ac-2059</strain>
    </source>
</reference>
<dbReference type="SUPFAM" id="SSF100939">
    <property type="entry name" value="SPOC domain-like"/>
    <property type="match status" value="1"/>
</dbReference>
<dbReference type="CDD" id="cd00789">
    <property type="entry name" value="KU_like"/>
    <property type="match status" value="1"/>
</dbReference>
<dbReference type="AlphaFoldDB" id="A0A1T5IXH7"/>
<dbReference type="Proteomes" id="UP000190857">
    <property type="component" value="Unassembled WGS sequence"/>
</dbReference>
<feature type="compositionally biased region" description="Low complexity" evidence="4">
    <location>
        <begin position="296"/>
        <end position="311"/>
    </location>
</feature>
<accession>A0A1T5IXH7</accession>
<feature type="region of interest" description="Disordered" evidence="4">
    <location>
        <begin position="223"/>
        <end position="242"/>
    </location>
</feature>
<feature type="compositionally biased region" description="Acidic residues" evidence="4">
    <location>
        <begin position="232"/>
        <end position="242"/>
    </location>
</feature>
<evidence type="ECO:0000259" key="5">
    <source>
        <dbReference type="SMART" id="SM00559"/>
    </source>
</evidence>